<dbReference type="PROSITE" id="PS50132">
    <property type="entry name" value="RGS"/>
    <property type="match status" value="1"/>
</dbReference>
<feature type="transmembrane region" description="Helical" evidence="2">
    <location>
        <begin position="285"/>
        <end position="305"/>
    </location>
</feature>
<evidence type="ECO:0000256" key="2">
    <source>
        <dbReference type="SAM" id="Phobius"/>
    </source>
</evidence>
<dbReference type="GO" id="GO:0008104">
    <property type="term" value="P:intracellular protein localization"/>
    <property type="evidence" value="ECO:0007669"/>
    <property type="project" value="TreeGrafter"/>
</dbReference>
<dbReference type="GO" id="GO:0005886">
    <property type="term" value="C:plasma membrane"/>
    <property type="evidence" value="ECO:0007669"/>
    <property type="project" value="TreeGrafter"/>
</dbReference>
<feature type="transmembrane region" description="Helical" evidence="2">
    <location>
        <begin position="258"/>
        <end position="278"/>
    </location>
</feature>
<protein>
    <submittedName>
        <fullName evidence="4">Rgs domain-containing protein</fullName>
    </submittedName>
</protein>
<dbReference type="EMBL" id="MU001697">
    <property type="protein sequence ID" value="KAF2453426.1"/>
    <property type="molecule type" value="Genomic_DNA"/>
</dbReference>
<dbReference type="Proteomes" id="UP000799766">
    <property type="component" value="Unassembled WGS sequence"/>
</dbReference>
<dbReference type="OrthoDB" id="5584247at2759"/>
<dbReference type="InterPro" id="IPR036305">
    <property type="entry name" value="RGS_sf"/>
</dbReference>
<feature type="compositionally biased region" description="Polar residues" evidence="1">
    <location>
        <begin position="144"/>
        <end position="168"/>
    </location>
</feature>
<dbReference type="InterPro" id="IPR052246">
    <property type="entry name" value="Cell_Polariz_PKAAnc"/>
</dbReference>
<feature type="domain" description="RGS" evidence="3">
    <location>
        <begin position="172"/>
        <end position="250"/>
    </location>
</feature>
<dbReference type="InterPro" id="IPR016137">
    <property type="entry name" value="RGS"/>
</dbReference>
<dbReference type="CDD" id="cd07440">
    <property type="entry name" value="RGS"/>
    <property type="match status" value="1"/>
</dbReference>
<proteinExistence type="predicted"/>
<evidence type="ECO:0000259" key="3">
    <source>
        <dbReference type="PROSITE" id="PS50132"/>
    </source>
</evidence>
<evidence type="ECO:0000256" key="1">
    <source>
        <dbReference type="SAM" id="MobiDB-lite"/>
    </source>
</evidence>
<dbReference type="InterPro" id="IPR044926">
    <property type="entry name" value="RGS_subdomain_2"/>
</dbReference>
<dbReference type="PANTHER" id="PTHR13155:SF1">
    <property type="entry name" value="A-KINASE ANCHOR PROTEIN 10, MITOCHONDRIAL"/>
    <property type="match status" value="1"/>
</dbReference>
<organism evidence="4 5">
    <name type="scientific">Lineolata rhizophorae</name>
    <dbReference type="NCBI Taxonomy" id="578093"/>
    <lineage>
        <taxon>Eukaryota</taxon>
        <taxon>Fungi</taxon>
        <taxon>Dikarya</taxon>
        <taxon>Ascomycota</taxon>
        <taxon>Pezizomycotina</taxon>
        <taxon>Dothideomycetes</taxon>
        <taxon>Dothideomycetes incertae sedis</taxon>
        <taxon>Lineolatales</taxon>
        <taxon>Lineolataceae</taxon>
        <taxon>Lineolata</taxon>
    </lineage>
</organism>
<dbReference type="SMART" id="SM00315">
    <property type="entry name" value="RGS"/>
    <property type="match status" value="1"/>
</dbReference>
<keyword evidence="2" id="KW-0812">Transmembrane</keyword>
<dbReference type="Gene3D" id="1.10.167.10">
    <property type="entry name" value="Regulator of G-protein Signalling 4, domain 2"/>
    <property type="match status" value="1"/>
</dbReference>
<dbReference type="SUPFAM" id="SSF48097">
    <property type="entry name" value="Regulator of G-protein signaling, RGS"/>
    <property type="match status" value="1"/>
</dbReference>
<keyword evidence="2" id="KW-1133">Transmembrane helix</keyword>
<feature type="transmembrane region" description="Helical" evidence="2">
    <location>
        <begin position="339"/>
        <end position="360"/>
    </location>
</feature>
<sequence length="365" mass="41074">MATTPSPEPLDNRHRLPTLGEVLFRRTLPPVDLFSFYIYMRDQQRSVDYLDFWLDVTQHMSLCRHYVRELRRSNLIETPELEKAGSKRSSAVLDNMEQAGPSTEKQTPEQRVSAFLRTDSGSRHSHQNSQGSGQSMDRPRPSFMGTSVTNSPHNDSTPSGANASTSPGHTVARSDLKASAVKILYTYLLPGSEREIILPQGILNEITTHIEQNGRDDPEVFDAAKDYVFQAMERDAFPGFLKAKALGNIVPPSGMARLVAGLICMFGAFWTAFVLIFLDYPRSTRCFVIIPFAIGVYALLVQQYTVEPITAIPGYSEYTFMTFSRIREPFIRRLLIKRALMVLLWTVLVVAALSCLFIFVPGKRL</sequence>
<dbReference type="AlphaFoldDB" id="A0A6A6NNY1"/>
<evidence type="ECO:0000313" key="4">
    <source>
        <dbReference type="EMBL" id="KAF2453426.1"/>
    </source>
</evidence>
<keyword evidence="2" id="KW-0472">Membrane</keyword>
<dbReference type="Pfam" id="PF00615">
    <property type="entry name" value="RGS"/>
    <property type="match status" value="1"/>
</dbReference>
<keyword evidence="5" id="KW-1185">Reference proteome</keyword>
<dbReference type="PANTHER" id="PTHR13155">
    <property type="entry name" value="A-KINASE ANCHOR PROTEINS"/>
    <property type="match status" value="1"/>
</dbReference>
<gene>
    <name evidence="4" type="ORF">BDY21DRAFT_292889</name>
</gene>
<accession>A0A6A6NNY1</accession>
<evidence type="ECO:0000313" key="5">
    <source>
        <dbReference type="Proteomes" id="UP000799766"/>
    </source>
</evidence>
<feature type="region of interest" description="Disordered" evidence="1">
    <location>
        <begin position="117"/>
        <end position="171"/>
    </location>
</feature>
<name>A0A6A6NNY1_9PEZI</name>
<reference evidence="4" key="1">
    <citation type="journal article" date="2020" name="Stud. Mycol.">
        <title>101 Dothideomycetes genomes: a test case for predicting lifestyles and emergence of pathogens.</title>
        <authorList>
            <person name="Haridas S."/>
            <person name="Albert R."/>
            <person name="Binder M."/>
            <person name="Bloem J."/>
            <person name="Labutti K."/>
            <person name="Salamov A."/>
            <person name="Andreopoulos B."/>
            <person name="Baker S."/>
            <person name="Barry K."/>
            <person name="Bills G."/>
            <person name="Bluhm B."/>
            <person name="Cannon C."/>
            <person name="Castanera R."/>
            <person name="Culley D."/>
            <person name="Daum C."/>
            <person name="Ezra D."/>
            <person name="Gonzalez J."/>
            <person name="Henrissat B."/>
            <person name="Kuo A."/>
            <person name="Liang C."/>
            <person name="Lipzen A."/>
            <person name="Lutzoni F."/>
            <person name="Magnuson J."/>
            <person name="Mondo S."/>
            <person name="Nolan M."/>
            <person name="Ohm R."/>
            <person name="Pangilinan J."/>
            <person name="Park H.-J."/>
            <person name="Ramirez L."/>
            <person name="Alfaro M."/>
            <person name="Sun H."/>
            <person name="Tritt A."/>
            <person name="Yoshinaga Y."/>
            <person name="Zwiers L.-H."/>
            <person name="Turgeon B."/>
            <person name="Goodwin S."/>
            <person name="Spatafora J."/>
            <person name="Crous P."/>
            <person name="Grigoriev I."/>
        </authorList>
    </citation>
    <scope>NUCLEOTIDE SEQUENCE</scope>
    <source>
        <strain evidence="4">ATCC 16933</strain>
    </source>
</reference>